<protein>
    <recommendedName>
        <fullName evidence="4">CobW C-terminal domain-containing protein</fullName>
    </recommendedName>
</protein>
<feature type="region of interest" description="Disordered" evidence="1">
    <location>
        <begin position="289"/>
        <end position="330"/>
    </location>
</feature>
<comment type="caution">
    <text evidence="2">The sequence shown here is derived from an EMBL/GenBank/DDBJ whole genome shotgun (WGS) entry which is preliminary data.</text>
</comment>
<accession>A0A087C4R7</accession>
<organism evidence="2 3">
    <name type="scientific">Bifidobacterium mongoliense DSM 21395</name>
    <dbReference type="NCBI Taxonomy" id="1437603"/>
    <lineage>
        <taxon>Bacteria</taxon>
        <taxon>Bacillati</taxon>
        <taxon>Actinomycetota</taxon>
        <taxon>Actinomycetes</taxon>
        <taxon>Bifidobacteriales</taxon>
        <taxon>Bifidobacteriaceae</taxon>
        <taxon>Bifidobacterium</taxon>
    </lineage>
</organism>
<dbReference type="eggNOG" id="COG0523">
    <property type="taxonomic scope" value="Bacteria"/>
</dbReference>
<dbReference type="OrthoDB" id="3232157at2"/>
<feature type="compositionally biased region" description="Basic and acidic residues" evidence="1">
    <location>
        <begin position="246"/>
        <end position="259"/>
    </location>
</feature>
<dbReference type="RefSeq" id="WP_051917818.1">
    <property type="nucleotide sequence ID" value="NZ_JDUO01000005.1"/>
</dbReference>
<evidence type="ECO:0000313" key="3">
    <source>
        <dbReference type="Proteomes" id="UP000029082"/>
    </source>
</evidence>
<feature type="region of interest" description="Disordered" evidence="1">
    <location>
        <begin position="239"/>
        <end position="259"/>
    </location>
</feature>
<proteinExistence type="predicted"/>
<feature type="compositionally biased region" description="Polar residues" evidence="1">
    <location>
        <begin position="1"/>
        <end position="11"/>
    </location>
</feature>
<dbReference type="Proteomes" id="UP000029082">
    <property type="component" value="Unassembled WGS sequence"/>
</dbReference>
<feature type="compositionally biased region" description="Basic and acidic residues" evidence="1">
    <location>
        <begin position="12"/>
        <end position="26"/>
    </location>
</feature>
<evidence type="ECO:0000313" key="2">
    <source>
        <dbReference type="EMBL" id="KFI78267.1"/>
    </source>
</evidence>
<feature type="compositionally biased region" description="Basic and acidic residues" evidence="1">
    <location>
        <begin position="320"/>
        <end position="330"/>
    </location>
</feature>
<name>A0A087C4R7_9BIFI</name>
<dbReference type="AlphaFoldDB" id="A0A087C4R7"/>
<reference evidence="2 3" key="1">
    <citation type="submission" date="2014-03" db="EMBL/GenBank/DDBJ databases">
        <title>Genomics of Bifidobacteria.</title>
        <authorList>
            <person name="Ventura M."/>
            <person name="Milani C."/>
            <person name="Lugli G.A."/>
        </authorList>
    </citation>
    <scope>NUCLEOTIDE SEQUENCE [LARGE SCALE GENOMIC DNA]</scope>
    <source>
        <strain evidence="2 3">DSM 21395</strain>
    </source>
</reference>
<sequence length="527" mass="55127">MHDTSDFPSTQRPEDSVRSSDEGRVAARPDARRVYVMTGMDEAVMAMTAHMLVADDPAAPVVSYRVRRYANDAPVAEGAAGEGLGVFRTVSRRDDAWSAAPDDTVAVPLDGCCLTCTVKRDVLTVLQGMCHAGDAIVVLPGGMEAAPVARYLDESFTMEESFGDDPYRHVGDRAPSRRMRVAAVVDVARTDGLLDRLFDADSFDWSGDVEGYDDGRCVGQAFAALLGEADHVLLLPGGGASTGGRTESHARPEVRSARGDEVAEVVRTLVCVGAQVHGDATAADLDGLDRLAQDGGGDTGDAEAASSETGRPGAEGMPMSHDHAAAHGDESVGADAHTAADWTVATLAPGVVAMSIRTSRPLHPGRLSEFLQREAAPMHIRGRFTVPNKPFSVFAWEADPRGSEIAVVDEADADASSLGGLDDDGALRDGGVTHDGLAHGGAAYVDAAADGVVSDRLVTADAGESSGTELMVVVGVGHAPSTAGAGETAETWCEALRALPLTDAEMRLPERAWLDQHDAFTTWMTVA</sequence>
<dbReference type="STRING" id="1437603.GCA_000771525_01474"/>
<dbReference type="GeneID" id="93095230"/>
<gene>
    <name evidence="2" type="ORF">BMON_1531</name>
</gene>
<keyword evidence="3" id="KW-1185">Reference proteome</keyword>
<evidence type="ECO:0000256" key="1">
    <source>
        <dbReference type="SAM" id="MobiDB-lite"/>
    </source>
</evidence>
<evidence type="ECO:0008006" key="4">
    <source>
        <dbReference type="Google" id="ProtNLM"/>
    </source>
</evidence>
<feature type="region of interest" description="Disordered" evidence="1">
    <location>
        <begin position="1"/>
        <end position="26"/>
    </location>
</feature>
<dbReference type="EMBL" id="JGZE01000004">
    <property type="protein sequence ID" value="KFI78267.1"/>
    <property type="molecule type" value="Genomic_DNA"/>
</dbReference>